<keyword evidence="2" id="KW-0732">Signal</keyword>
<evidence type="ECO:0000313" key="4">
    <source>
        <dbReference type="Proteomes" id="UP000641206"/>
    </source>
</evidence>
<evidence type="ECO:0000313" key="3">
    <source>
        <dbReference type="EMBL" id="GGP08083.1"/>
    </source>
</evidence>
<evidence type="ECO:0008006" key="5">
    <source>
        <dbReference type="Google" id="ProtNLM"/>
    </source>
</evidence>
<reference evidence="4" key="1">
    <citation type="journal article" date="2019" name="Int. J. Syst. Evol. Microbiol.">
        <title>The Global Catalogue of Microorganisms (GCM) 10K type strain sequencing project: providing services to taxonomists for standard genome sequencing and annotation.</title>
        <authorList>
            <consortium name="The Broad Institute Genomics Platform"/>
            <consortium name="The Broad Institute Genome Sequencing Center for Infectious Disease"/>
            <person name="Wu L."/>
            <person name="Ma J."/>
        </authorList>
    </citation>
    <scope>NUCLEOTIDE SEQUENCE [LARGE SCALE GENOMIC DNA]</scope>
    <source>
        <strain evidence="4">CGMCC 1.7693</strain>
    </source>
</reference>
<keyword evidence="4" id="KW-1185">Reference proteome</keyword>
<sequence>MKKWLMLCAVMLISLVLAACGSNDEGDNKSTKEGKTADEKAEVADDKEDNTKEESHTDEEESATDSEENEENEENEAAAVETQDFDFDPFDENIVTLQLEQGGVTVKLTYKADGDTVYEQTANNEVLYSALGVSTPGEAEEMMAESAEEFQGIEGVTHNFEYLDDKIMETLTVNFDEADLYEVSQMTGSDYEGDLSMSRVSLQQSVQMLQAEGYEIVESGTDAKNTASAESEADDIAEEAADSGSVNSGTYKVGEEIKAGEYLVIADSAGYVEAASSRFGTSDSIIFNLNLTEGSHTYITVKNGDYLNLENVAAYTVEEAPTIIPEDGVYTDGMYKVGEDIPAGEYNLVLNEEAFGDMGYLEVAKDSSHGLYSIETNELPKDDTNITVQEGQYLTIKDMTIDTN</sequence>
<dbReference type="InterPro" id="IPR009736">
    <property type="entry name" value="DUF1307"/>
</dbReference>
<dbReference type="InterPro" id="IPR036699">
    <property type="entry name" value="YehR-like_sf"/>
</dbReference>
<proteinExistence type="predicted"/>
<dbReference type="Proteomes" id="UP000641206">
    <property type="component" value="Unassembled WGS sequence"/>
</dbReference>
<feature type="chain" id="PRO_5047322638" description="DUF1344 domain-containing protein" evidence="2">
    <location>
        <begin position="19"/>
        <end position="404"/>
    </location>
</feature>
<dbReference type="SUPFAM" id="SSF160704">
    <property type="entry name" value="YehR-like"/>
    <property type="match status" value="1"/>
</dbReference>
<organism evidence="3 4">
    <name type="scientific">Oceanobacillus neutriphilus</name>
    <dbReference type="NCBI Taxonomy" id="531815"/>
    <lineage>
        <taxon>Bacteria</taxon>
        <taxon>Bacillati</taxon>
        <taxon>Bacillota</taxon>
        <taxon>Bacilli</taxon>
        <taxon>Bacillales</taxon>
        <taxon>Bacillaceae</taxon>
        <taxon>Oceanobacillus</taxon>
    </lineage>
</organism>
<feature type="compositionally biased region" description="Basic and acidic residues" evidence="1">
    <location>
        <begin position="26"/>
        <end position="55"/>
    </location>
</feature>
<gene>
    <name evidence="3" type="ORF">GCM10011346_06710</name>
</gene>
<dbReference type="Gene3D" id="3.30.1830.10">
    <property type="entry name" value="YehR-like"/>
    <property type="match status" value="1"/>
</dbReference>
<dbReference type="EMBL" id="BMLW01000002">
    <property type="protein sequence ID" value="GGP08083.1"/>
    <property type="molecule type" value="Genomic_DNA"/>
</dbReference>
<name>A0ABQ2NQ51_9BACI</name>
<protein>
    <recommendedName>
        <fullName evidence="5">DUF1344 domain-containing protein</fullName>
    </recommendedName>
</protein>
<evidence type="ECO:0000256" key="2">
    <source>
        <dbReference type="SAM" id="SignalP"/>
    </source>
</evidence>
<evidence type="ECO:0000256" key="1">
    <source>
        <dbReference type="SAM" id="MobiDB-lite"/>
    </source>
</evidence>
<accession>A0ABQ2NQ51</accession>
<dbReference type="RefSeq" id="WP_188733102.1">
    <property type="nucleotide sequence ID" value="NZ_BMLW01000002.1"/>
</dbReference>
<dbReference type="PROSITE" id="PS51257">
    <property type="entry name" value="PROKAR_LIPOPROTEIN"/>
    <property type="match status" value="1"/>
</dbReference>
<feature type="region of interest" description="Disordered" evidence="1">
    <location>
        <begin position="22"/>
        <end position="85"/>
    </location>
</feature>
<feature type="signal peptide" evidence="2">
    <location>
        <begin position="1"/>
        <end position="18"/>
    </location>
</feature>
<dbReference type="Pfam" id="PF06998">
    <property type="entry name" value="DUF1307"/>
    <property type="match status" value="1"/>
</dbReference>
<comment type="caution">
    <text evidence="3">The sequence shown here is derived from an EMBL/GenBank/DDBJ whole genome shotgun (WGS) entry which is preliminary data.</text>
</comment>
<feature type="compositionally biased region" description="Acidic residues" evidence="1">
    <location>
        <begin position="56"/>
        <end position="76"/>
    </location>
</feature>